<dbReference type="SUPFAM" id="SSF53335">
    <property type="entry name" value="S-adenosyl-L-methionine-dependent methyltransferases"/>
    <property type="match status" value="1"/>
</dbReference>
<gene>
    <name evidence="1" type="ORF">TCIL3000_9_5870</name>
</gene>
<dbReference type="AlphaFoldDB" id="G0UUW5"/>
<evidence type="ECO:0008006" key="2">
    <source>
        <dbReference type="Google" id="ProtNLM"/>
    </source>
</evidence>
<name>G0UUW5_TRYCI</name>
<accession>G0UUW5</accession>
<dbReference type="InterPro" id="IPR029063">
    <property type="entry name" value="SAM-dependent_MTases_sf"/>
</dbReference>
<sequence>MPLRRTRLTVRPLPPGVVPFYGSALHGYHRGPKANFPEPIDCWISVLGDSVPFYQKSLVICPSSLGDSCLSSIFARASLHLPSPHIAALRRRFGCGCVAPSKGNVSSNTLQPYGTRLPSYISPLEAIAPASLDVVVFAANVFGMEMLRDAPWHLSLAHRCLRPHGVVAIMGFSPTFSVVAPSAAKKDADDFLEYLKRSCRNAALEGAPHSIQEAVRRAEEACDSMEVAHADMYFPFPSVRRRWFYSEYEATSGQVAAGYRSLPQYEILAAGYERSATSRQSWDIDALSAGEEEGAPCGEGGALNVVRRWSAVDPLQALEGCLYTEEAAGRKFSYPTPSLRVHVEHFVVTCSARSINAASQFPLAAAPSGQAPRLV</sequence>
<organism evidence="1">
    <name type="scientific">Trypanosoma congolense (strain IL3000)</name>
    <dbReference type="NCBI Taxonomy" id="1068625"/>
    <lineage>
        <taxon>Eukaryota</taxon>
        <taxon>Discoba</taxon>
        <taxon>Euglenozoa</taxon>
        <taxon>Kinetoplastea</taxon>
        <taxon>Metakinetoplastina</taxon>
        <taxon>Trypanosomatida</taxon>
        <taxon>Trypanosomatidae</taxon>
        <taxon>Trypanosoma</taxon>
        <taxon>Nannomonas</taxon>
    </lineage>
</organism>
<evidence type="ECO:0000313" key="1">
    <source>
        <dbReference type="EMBL" id="CCC93179.1"/>
    </source>
</evidence>
<reference evidence="1" key="1">
    <citation type="journal article" date="2012" name="Proc. Natl. Acad. Sci. U.S.A.">
        <title>Antigenic diversity is generated by distinct evolutionary mechanisms in African trypanosome species.</title>
        <authorList>
            <person name="Jackson A.P."/>
            <person name="Berry A."/>
            <person name="Aslett M."/>
            <person name="Allison H.C."/>
            <person name="Burton P."/>
            <person name="Vavrova-Anderson J."/>
            <person name="Brown R."/>
            <person name="Browne H."/>
            <person name="Corton N."/>
            <person name="Hauser H."/>
            <person name="Gamble J."/>
            <person name="Gilderthorp R."/>
            <person name="Marcello L."/>
            <person name="McQuillan J."/>
            <person name="Otto T.D."/>
            <person name="Quail M.A."/>
            <person name="Sanders M.J."/>
            <person name="van Tonder A."/>
            <person name="Ginger M.L."/>
            <person name="Field M.C."/>
            <person name="Barry J.D."/>
            <person name="Hertz-Fowler C."/>
            <person name="Berriman M."/>
        </authorList>
    </citation>
    <scope>NUCLEOTIDE SEQUENCE</scope>
    <source>
        <strain evidence="1">IL3000</strain>
    </source>
</reference>
<protein>
    <recommendedName>
        <fullName evidence="2">Methyltransferase type 11 domain-containing protein</fullName>
    </recommendedName>
</protein>
<dbReference type="EMBL" id="HE575322">
    <property type="protein sequence ID" value="CCC93179.1"/>
    <property type="molecule type" value="Genomic_DNA"/>
</dbReference>
<dbReference type="VEuPathDB" id="TriTrypDB:TcIL3000_9_5870"/>
<proteinExistence type="predicted"/>